<evidence type="ECO:0000313" key="6">
    <source>
        <dbReference type="Proteomes" id="UP000437068"/>
    </source>
</evidence>
<gene>
    <name evidence="4" type="ORF">PF001_g1338</name>
    <name evidence="3" type="ORF">PF006_g1287</name>
    <name evidence="2" type="ORF">PF007_g1538</name>
    <name evidence="5" type="ORF">PF008_g1329</name>
    <name evidence="1" type="ORF">PF011_g1051</name>
</gene>
<evidence type="ECO:0000313" key="9">
    <source>
        <dbReference type="Proteomes" id="UP000460718"/>
    </source>
</evidence>
<dbReference type="Proteomes" id="UP000441208">
    <property type="component" value="Unassembled WGS sequence"/>
</dbReference>
<dbReference type="Proteomes" id="UP000460718">
    <property type="component" value="Unassembled WGS sequence"/>
</dbReference>
<evidence type="ECO:0000313" key="3">
    <source>
        <dbReference type="EMBL" id="KAE9154687.1"/>
    </source>
</evidence>
<name>A0A6A3UUR5_9STRA</name>
<dbReference type="Proteomes" id="UP000440732">
    <property type="component" value="Unassembled WGS sequence"/>
</dbReference>
<dbReference type="EMBL" id="QXGE01000033">
    <property type="protein sequence ID" value="KAE9328509.1"/>
    <property type="molecule type" value="Genomic_DNA"/>
</dbReference>
<evidence type="ECO:0000313" key="2">
    <source>
        <dbReference type="EMBL" id="KAE9138053.1"/>
    </source>
</evidence>
<evidence type="ECO:0000313" key="7">
    <source>
        <dbReference type="Proteomes" id="UP000440732"/>
    </source>
</evidence>
<evidence type="ECO:0000313" key="5">
    <source>
        <dbReference type="EMBL" id="KAE9361139.1"/>
    </source>
</evidence>
<protein>
    <submittedName>
        <fullName evidence="3">Uncharacterized protein</fullName>
    </submittedName>
</protein>
<accession>A0A6A3UUR5</accession>
<organism evidence="3 7">
    <name type="scientific">Phytophthora fragariae</name>
    <dbReference type="NCBI Taxonomy" id="53985"/>
    <lineage>
        <taxon>Eukaryota</taxon>
        <taxon>Sar</taxon>
        <taxon>Stramenopiles</taxon>
        <taxon>Oomycota</taxon>
        <taxon>Peronosporomycetes</taxon>
        <taxon>Peronosporales</taxon>
        <taxon>Peronosporaceae</taxon>
        <taxon>Phytophthora</taxon>
    </lineage>
</organism>
<dbReference type="AlphaFoldDB" id="A0A6A3UUR5"/>
<comment type="caution">
    <text evidence="3">The sequence shown here is derived from an EMBL/GenBank/DDBJ whole genome shotgun (WGS) entry which is preliminary data.</text>
</comment>
<dbReference type="EMBL" id="QXFZ01000038">
    <property type="protein sequence ID" value="KAE9138053.1"/>
    <property type="molecule type" value="Genomic_DNA"/>
</dbReference>
<evidence type="ECO:0000313" key="1">
    <source>
        <dbReference type="EMBL" id="KAE9029509.1"/>
    </source>
</evidence>
<sequence>MIMSTPMRQHHARWGCSELAYAYVWKQRTKV</sequence>
<dbReference type="Proteomes" id="UP000437068">
    <property type="component" value="Unassembled WGS sequence"/>
</dbReference>
<evidence type="ECO:0000313" key="10">
    <source>
        <dbReference type="Proteomes" id="UP000486351"/>
    </source>
</evidence>
<proteinExistence type="predicted"/>
<dbReference type="EMBL" id="QXGA01000032">
    <property type="protein sequence ID" value="KAE9154687.1"/>
    <property type="molecule type" value="Genomic_DNA"/>
</dbReference>
<dbReference type="EMBL" id="QXFY01000033">
    <property type="protein sequence ID" value="KAE9361139.1"/>
    <property type="molecule type" value="Genomic_DNA"/>
</dbReference>
<evidence type="ECO:0000313" key="4">
    <source>
        <dbReference type="EMBL" id="KAE9328509.1"/>
    </source>
</evidence>
<dbReference type="EMBL" id="QXFW01000026">
    <property type="protein sequence ID" value="KAE9029509.1"/>
    <property type="molecule type" value="Genomic_DNA"/>
</dbReference>
<evidence type="ECO:0000313" key="8">
    <source>
        <dbReference type="Proteomes" id="UP000441208"/>
    </source>
</evidence>
<reference evidence="6 7" key="1">
    <citation type="submission" date="2018-08" db="EMBL/GenBank/DDBJ databases">
        <title>Genomic investigation of the strawberry pathogen Phytophthora fragariae indicates pathogenicity is determined by transcriptional variation in three key races.</title>
        <authorList>
            <person name="Adams T.M."/>
            <person name="Armitage A.D."/>
            <person name="Sobczyk M.K."/>
            <person name="Bates H.J."/>
            <person name="Dunwell J.M."/>
            <person name="Nellist C.F."/>
            <person name="Harrison R.J."/>
        </authorList>
    </citation>
    <scope>NUCLEOTIDE SEQUENCE [LARGE SCALE GENOMIC DNA]</scope>
    <source>
        <strain evidence="4 6">A4</strain>
        <strain evidence="3 7">NOV-5</strain>
        <strain evidence="2 8">NOV-71</strain>
        <strain evidence="5 10">NOV-77</strain>
        <strain evidence="1 9">SCRP245</strain>
    </source>
</reference>
<dbReference type="Proteomes" id="UP000486351">
    <property type="component" value="Unassembled WGS sequence"/>
</dbReference>